<feature type="binding site" evidence="7">
    <location>
        <position position="35"/>
    </location>
    <ligand>
        <name>FMN</name>
        <dbReference type="ChEBI" id="CHEBI:58210"/>
    </ligand>
</feature>
<comment type="caution">
    <text evidence="9">The sequence shown here is derived from an EMBL/GenBank/DDBJ whole genome shotgun (WGS) entry which is preliminary data.</text>
</comment>
<dbReference type="Gene3D" id="3.40.50.1950">
    <property type="entry name" value="Flavin prenyltransferase-like"/>
    <property type="match status" value="1"/>
</dbReference>
<organism evidence="9 10">
    <name type="scientific">Pueribacillus theae</name>
    <dbReference type="NCBI Taxonomy" id="2171751"/>
    <lineage>
        <taxon>Bacteria</taxon>
        <taxon>Bacillati</taxon>
        <taxon>Bacillota</taxon>
        <taxon>Bacilli</taxon>
        <taxon>Bacillales</taxon>
        <taxon>Bacillaceae</taxon>
        <taxon>Pueribacillus</taxon>
    </lineage>
</organism>
<dbReference type="EMBL" id="QCZG01000008">
    <property type="protein sequence ID" value="PWA12540.1"/>
    <property type="molecule type" value="Genomic_DNA"/>
</dbReference>
<accession>A0A2U1K4V2</accession>
<feature type="domain" description="Flavoprotein" evidence="8">
    <location>
        <begin position="1"/>
        <end position="169"/>
    </location>
</feature>
<dbReference type="RefSeq" id="WP_116553956.1">
    <property type="nucleotide sequence ID" value="NZ_QCZG01000008.1"/>
</dbReference>
<evidence type="ECO:0000256" key="2">
    <source>
        <dbReference type="ARBA" id="ARBA00022630"/>
    </source>
</evidence>
<name>A0A2U1K4V2_9BACI</name>
<feature type="binding site" evidence="7">
    <location>
        <position position="121"/>
    </location>
    <ligand>
        <name>FMN</name>
        <dbReference type="ChEBI" id="CHEBI:58210"/>
    </ligand>
</feature>
<dbReference type="NCBIfam" id="NF004685">
    <property type="entry name" value="PRK06029.1"/>
    <property type="match status" value="1"/>
</dbReference>
<evidence type="ECO:0000256" key="4">
    <source>
        <dbReference type="ARBA" id="ARBA00022679"/>
    </source>
</evidence>
<dbReference type="PANTHER" id="PTHR43374:SF1">
    <property type="entry name" value="FLAVIN PRENYLTRANSFERASE PAD1, MITOCHONDRIAL"/>
    <property type="match status" value="1"/>
</dbReference>
<dbReference type="OrthoDB" id="9781577at2"/>
<evidence type="ECO:0000256" key="5">
    <source>
        <dbReference type="ARBA" id="ARBA00050612"/>
    </source>
</evidence>
<keyword evidence="3 7" id="KW-0288">FMN</keyword>
<dbReference type="EC" id="2.5.1.129" evidence="7"/>
<sequence>MKIVVGISGATGSIYGIRLLEALKECGVETHLIISSWAEKTIKIETSYTVDSVKSLATHVYSSNNQAAIISSGSFRTDGMIIAPCSMKSLASISYGLADNLLSRAADVIIKEKRKLVLVPREAPLSEIHLENMLRLARMGCTILPPMPAFYNNPKTIRDIVDHTIARVMDQFSIENNLTNRWLQKPKSLKN</sequence>
<dbReference type="FunFam" id="3.40.50.1950:FF:000001">
    <property type="entry name" value="Flavin prenyltransferase UbiX"/>
    <property type="match status" value="1"/>
</dbReference>
<evidence type="ECO:0000313" key="9">
    <source>
        <dbReference type="EMBL" id="PWA12540.1"/>
    </source>
</evidence>
<gene>
    <name evidence="7" type="primary">ubiX</name>
    <name evidence="9" type="ORF">DCC39_05890</name>
</gene>
<comment type="caution">
    <text evidence="7">Lacks conserved residue(s) required for the propagation of feature annotation.</text>
</comment>
<dbReference type="SUPFAM" id="SSF52507">
    <property type="entry name" value="Homo-oligomeric flavin-containing Cys decarboxylases, HFCD"/>
    <property type="match status" value="1"/>
</dbReference>
<reference evidence="9 10" key="1">
    <citation type="submission" date="2018-04" db="EMBL/GenBank/DDBJ databases">
        <title>Camelliibacillus theae gen. nov., sp. nov., isolated from Pu'er tea.</title>
        <authorList>
            <person name="Niu L."/>
        </authorList>
    </citation>
    <scope>NUCLEOTIDE SEQUENCE [LARGE SCALE GENOMIC DNA]</scope>
    <source>
        <strain evidence="9 10">T8</strain>
    </source>
</reference>
<proteinExistence type="inferred from homology"/>
<evidence type="ECO:0000259" key="8">
    <source>
        <dbReference type="Pfam" id="PF02441"/>
    </source>
</evidence>
<evidence type="ECO:0000256" key="3">
    <source>
        <dbReference type="ARBA" id="ARBA00022643"/>
    </source>
</evidence>
<evidence type="ECO:0000313" key="10">
    <source>
        <dbReference type="Proteomes" id="UP000245998"/>
    </source>
</evidence>
<feature type="binding site" evidence="7">
    <location>
        <begin position="86"/>
        <end position="89"/>
    </location>
    <ligand>
        <name>FMN</name>
        <dbReference type="ChEBI" id="CHEBI:58210"/>
    </ligand>
</feature>
<dbReference type="PANTHER" id="PTHR43374">
    <property type="entry name" value="FLAVIN PRENYLTRANSFERASE"/>
    <property type="match status" value="1"/>
</dbReference>
<feature type="binding site" evidence="7">
    <location>
        <position position="151"/>
    </location>
    <ligand>
        <name>dimethylallyl phosphate</name>
        <dbReference type="ChEBI" id="CHEBI:88052"/>
    </ligand>
</feature>
<comment type="catalytic activity">
    <reaction evidence="5 7">
        <text>dimethylallyl phosphate + FMNH2 = prenylated FMNH2 + phosphate</text>
        <dbReference type="Rhea" id="RHEA:37743"/>
        <dbReference type="ChEBI" id="CHEBI:43474"/>
        <dbReference type="ChEBI" id="CHEBI:57618"/>
        <dbReference type="ChEBI" id="CHEBI:87467"/>
        <dbReference type="ChEBI" id="CHEBI:88052"/>
        <dbReference type="EC" id="2.5.1.129"/>
    </reaction>
</comment>
<protein>
    <recommendedName>
        <fullName evidence="7">Flavin prenyltransferase UbiX</fullName>
        <ecNumber evidence="7">2.5.1.129</ecNumber>
    </recommendedName>
</protein>
<evidence type="ECO:0000256" key="1">
    <source>
        <dbReference type="ARBA" id="ARBA00022602"/>
    </source>
</evidence>
<keyword evidence="2 7" id="KW-0285">Flavoprotein</keyword>
<comment type="similarity">
    <text evidence="6 7">Belongs to the UbiX/PAD1 family.</text>
</comment>
<evidence type="ECO:0000256" key="6">
    <source>
        <dbReference type="ARBA" id="ARBA00060793"/>
    </source>
</evidence>
<dbReference type="HAMAP" id="MF_01984">
    <property type="entry name" value="ubiX_pad"/>
    <property type="match status" value="1"/>
</dbReference>
<dbReference type="NCBIfam" id="TIGR00421">
    <property type="entry name" value="ubiX_pad"/>
    <property type="match status" value="1"/>
</dbReference>
<evidence type="ECO:0000256" key="7">
    <source>
        <dbReference type="HAMAP-Rule" id="MF_01984"/>
    </source>
</evidence>
<dbReference type="InterPro" id="IPR036551">
    <property type="entry name" value="Flavin_trans-like"/>
</dbReference>
<dbReference type="GO" id="GO:0106141">
    <property type="term" value="F:flavin prenyltransferase activity"/>
    <property type="evidence" value="ECO:0007669"/>
    <property type="project" value="UniProtKB-EC"/>
</dbReference>
<feature type="binding site" evidence="7">
    <location>
        <begin position="9"/>
        <end position="11"/>
    </location>
    <ligand>
        <name>FMN</name>
        <dbReference type="ChEBI" id="CHEBI:58210"/>
    </ligand>
</feature>
<dbReference type="Pfam" id="PF02441">
    <property type="entry name" value="Flavoprotein"/>
    <property type="match status" value="1"/>
</dbReference>
<keyword evidence="4 7" id="KW-0808">Transferase</keyword>
<keyword evidence="10" id="KW-1185">Reference proteome</keyword>
<dbReference type="Proteomes" id="UP000245998">
    <property type="component" value="Unassembled WGS sequence"/>
</dbReference>
<dbReference type="InterPro" id="IPR004507">
    <property type="entry name" value="UbiX-like"/>
</dbReference>
<dbReference type="AlphaFoldDB" id="A0A2U1K4V2"/>
<dbReference type="InterPro" id="IPR003382">
    <property type="entry name" value="Flavoprotein"/>
</dbReference>
<dbReference type="GO" id="GO:0016831">
    <property type="term" value="F:carboxy-lyase activity"/>
    <property type="evidence" value="ECO:0007669"/>
    <property type="project" value="TreeGrafter"/>
</dbReference>
<keyword evidence="1 7" id="KW-0637">Prenyltransferase</keyword>
<feature type="binding site" evidence="7">
    <location>
        <position position="167"/>
    </location>
    <ligand>
        <name>dimethylallyl phosphate</name>
        <dbReference type="ChEBI" id="CHEBI:88052"/>
    </ligand>
</feature>
<comment type="function">
    <text evidence="7">Flavin prenyltransferase that catalyzes the synthesis of the prenylated FMN cofactor (prenyl-FMN) for 4-hydroxy-3-polyprenylbenzoic acid decarboxylase UbiD. The prenyltransferase is metal-independent and links a dimethylallyl moiety from dimethylallyl monophosphate (DMAP) to the flavin N5 and C6 atoms of FMN.</text>
</comment>